<dbReference type="PANTHER" id="PTHR43788">
    <property type="entry name" value="DNA2/NAM7 HELICASE FAMILY MEMBER"/>
    <property type="match status" value="1"/>
</dbReference>
<evidence type="ECO:0000256" key="3">
    <source>
        <dbReference type="SAM" id="MobiDB-lite"/>
    </source>
</evidence>
<dbReference type="GO" id="GO:0005524">
    <property type="term" value="F:ATP binding"/>
    <property type="evidence" value="ECO:0007669"/>
    <property type="project" value="UniProtKB-KW"/>
</dbReference>
<dbReference type="AlphaFoldDB" id="A4WWY2"/>
<dbReference type="Pfam" id="PF13604">
    <property type="entry name" value="AAA_30"/>
    <property type="match status" value="1"/>
</dbReference>
<dbReference type="EMBL" id="CP000661">
    <property type="protein sequence ID" value="ABP71896.1"/>
    <property type="molecule type" value="Genomic_DNA"/>
</dbReference>
<dbReference type="PANTHER" id="PTHR43788:SF6">
    <property type="entry name" value="DNA HELICASE B"/>
    <property type="match status" value="1"/>
</dbReference>
<reference evidence="5" key="1">
    <citation type="submission" date="2007-04" db="EMBL/GenBank/DDBJ databases">
        <title>Complete sequence of chromosome of Rhodobacter sphaeroides ATCC 17025.</title>
        <authorList>
            <consortium name="US DOE Joint Genome Institute"/>
            <person name="Copeland A."/>
            <person name="Lucas S."/>
            <person name="Lapidus A."/>
            <person name="Barry K."/>
            <person name="Detter J.C."/>
            <person name="Glavina del Rio T."/>
            <person name="Hammon N."/>
            <person name="Israni S."/>
            <person name="Dalin E."/>
            <person name="Tice H."/>
            <person name="Pitluck S."/>
            <person name="Chertkov O."/>
            <person name="Brettin T."/>
            <person name="Bruce D."/>
            <person name="Han C."/>
            <person name="Schmutz J."/>
            <person name="Larimer F."/>
            <person name="Land M."/>
            <person name="Hauser L."/>
            <person name="Kyrpides N."/>
            <person name="Kim E."/>
            <person name="Richardson P."/>
            <person name="Mackenzie C."/>
            <person name="Choudhary M."/>
            <person name="Donohue T.J."/>
            <person name="Kaplan S."/>
        </authorList>
    </citation>
    <scope>NUCLEOTIDE SEQUENCE [LARGE SCALE GENOMIC DNA]</scope>
    <source>
        <strain evidence="5">ATCC 17025</strain>
    </source>
</reference>
<dbReference type="Gene3D" id="3.40.50.300">
    <property type="entry name" value="P-loop containing nucleotide triphosphate hydrolases"/>
    <property type="match status" value="2"/>
</dbReference>
<accession>A4WWY2</accession>
<gene>
    <name evidence="5" type="ordered locus">Rsph17025_3010</name>
</gene>
<dbReference type="HOGENOM" id="CLU_530840_0_0_5"/>
<organism evidence="5">
    <name type="scientific">Cereibacter sphaeroides (strain ATCC 17025 / ATH 2.4.3)</name>
    <name type="common">Rhodobacter sphaeroides</name>
    <dbReference type="NCBI Taxonomy" id="349102"/>
    <lineage>
        <taxon>Bacteria</taxon>
        <taxon>Pseudomonadati</taxon>
        <taxon>Pseudomonadota</taxon>
        <taxon>Alphaproteobacteria</taxon>
        <taxon>Rhodobacterales</taxon>
        <taxon>Paracoccaceae</taxon>
        <taxon>Cereibacter</taxon>
    </lineage>
</organism>
<sequence>MPSGTRFPRWRLAWMRRSGWPGPRSGRRRPVPNRTSRPRGPTERRRWSCPAPAAMVAPMLAISFSDDQAEAYDRVAEQLRGMGVDLANGSHSAPVEGKSSVLAVVGKAGSGKTMLLASLTKALTEAGLEVVSGDWEGRKRKERRTLAILAPTNKAASVLRLRGVPATTIHRILYSPLYDPQYERIAEWLAGNGKRPEVEGLSETALDRAKAFYEQVPSIPGALAAAGLRGSDFIKGWKRRDEPLDVGFVDEASMLDERQFDDLREIFPTLVLFGDPAQLAPVGQSGKMVFETLGEARTLSLSRIHRQAEDNPILDLAHALADPDLSFEQFEAMVERAARRDDRVQVAQRVDAGLMARSPALVWRNQTRIRLITAFRAAHGAPETELLPGEPLICDGIELPLKHRKKRIDLEARGLIKGAQVIYLGPGNREGFAKLHVVGAEDPQVSAASIIKIEKPGEEEPFIPSAARMGAAFLHGSAVTIHKAQGSQWEVVQVFAPDLWAAAQAGRTEAGVPLWKRLAYVAITRAEKRLIWVVRNRLALPQQPLSVEDLPRTAPRLKLQAEE</sequence>
<proteinExistence type="predicted"/>
<keyword evidence="1" id="KW-0547">Nucleotide-binding</keyword>
<keyword evidence="2" id="KW-0067">ATP-binding</keyword>
<dbReference type="STRING" id="349102.Rsph17025_3010"/>
<dbReference type="eggNOG" id="COG0507">
    <property type="taxonomic scope" value="Bacteria"/>
</dbReference>
<evidence type="ECO:0000259" key="4">
    <source>
        <dbReference type="SMART" id="SM00382"/>
    </source>
</evidence>
<dbReference type="GO" id="GO:0003678">
    <property type="term" value="F:DNA helicase activity"/>
    <property type="evidence" value="ECO:0007669"/>
    <property type="project" value="UniProtKB-ARBA"/>
</dbReference>
<evidence type="ECO:0000313" key="5">
    <source>
        <dbReference type="EMBL" id="ABP71896.1"/>
    </source>
</evidence>
<dbReference type="SUPFAM" id="SSF52540">
    <property type="entry name" value="P-loop containing nucleoside triphosphate hydrolases"/>
    <property type="match status" value="1"/>
</dbReference>
<dbReference type="SMART" id="SM00382">
    <property type="entry name" value="AAA"/>
    <property type="match status" value="1"/>
</dbReference>
<protein>
    <submittedName>
        <fullName evidence="5">AAA ATPase</fullName>
    </submittedName>
</protein>
<dbReference type="KEGG" id="rsq:Rsph17025_3010"/>
<dbReference type="CDD" id="cd18809">
    <property type="entry name" value="SF1_C_RecD"/>
    <property type="match status" value="1"/>
</dbReference>
<dbReference type="InterPro" id="IPR050534">
    <property type="entry name" value="Coronavir_polyprotein_1ab"/>
</dbReference>
<evidence type="ECO:0000256" key="1">
    <source>
        <dbReference type="ARBA" id="ARBA00022741"/>
    </source>
</evidence>
<feature type="domain" description="AAA+ ATPase" evidence="4">
    <location>
        <begin position="98"/>
        <end position="351"/>
    </location>
</feature>
<name>A4WWY2_CERS5</name>
<dbReference type="InterPro" id="IPR003593">
    <property type="entry name" value="AAA+_ATPase"/>
</dbReference>
<dbReference type="InterPro" id="IPR027417">
    <property type="entry name" value="P-loop_NTPase"/>
</dbReference>
<evidence type="ECO:0000256" key="2">
    <source>
        <dbReference type="ARBA" id="ARBA00022840"/>
    </source>
</evidence>
<dbReference type="Pfam" id="PF13538">
    <property type="entry name" value="UvrD_C_2"/>
    <property type="match status" value="1"/>
</dbReference>
<feature type="region of interest" description="Disordered" evidence="3">
    <location>
        <begin position="18"/>
        <end position="47"/>
    </location>
</feature>
<dbReference type="InterPro" id="IPR027785">
    <property type="entry name" value="UvrD-like_helicase_C"/>
</dbReference>